<name>A0A562QPQ9_9BACI</name>
<reference evidence="2 3" key="1">
    <citation type="journal article" date="2015" name="Stand. Genomic Sci.">
        <title>Genomic Encyclopedia of Bacterial and Archaeal Type Strains, Phase III: the genomes of soil and plant-associated and newly described type strains.</title>
        <authorList>
            <person name="Whitman W.B."/>
            <person name="Woyke T."/>
            <person name="Klenk H.P."/>
            <person name="Zhou Y."/>
            <person name="Lilburn T.G."/>
            <person name="Beck B.J."/>
            <person name="De Vos P."/>
            <person name="Vandamme P."/>
            <person name="Eisen J.A."/>
            <person name="Garrity G."/>
            <person name="Hugenholtz P."/>
            <person name="Kyrpides N.C."/>
        </authorList>
    </citation>
    <scope>NUCLEOTIDE SEQUENCE [LARGE SCALE GENOMIC DNA]</scope>
    <source>
        <strain evidence="2 3">CGMCC 1.10116</strain>
    </source>
</reference>
<accession>A0A562QPQ9</accession>
<dbReference type="Proteomes" id="UP000315711">
    <property type="component" value="Unassembled WGS sequence"/>
</dbReference>
<dbReference type="InterPro" id="IPR018392">
    <property type="entry name" value="LysM"/>
</dbReference>
<dbReference type="EMBL" id="VLKZ01000003">
    <property type="protein sequence ID" value="TWI58046.1"/>
    <property type="molecule type" value="Genomic_DNA"/>
</dbReference>
<dbReference type="AlphaFoldDB" id="A0A562QPQ9"/>
<protein>
    <submittedName>
        <fullName evidence="2">LysM domain-containing protein</fullName>
    </submittedName>
</protein>
<comment type="caution">
    <text evidence="2">The sequence shown here is derived from an EMBL/GenBank/DDBJ whole genome shotgun (WGS) entry which is preliminary data.</text>
</comment>
<dbReference type="SMART" id="SM00257">
    <property type="entry name" value="LysM"/>
    <property type="match status" value="1"/>
</dbReference>
<organism evidence="2 3">
    <name type="scientific">Halalkalibacter nanhaiisediminis</name>
    <dbReference type="NCBI Taxonomy" id="688079"/>
    <lineage>
        <taxon>Bacteria</taxon>
        <taxon>Bacillati</taxon>
        <taxon>Bacillota</taxon>
        <taxon>Bacilli</taxon>
        <taxon>Bacillales</taxon>
        <taxon>Bacillaceae</taxon>
        <taxon>Halalkalibacter</taxon>
    </lineage>
</organism>
<dbReference type="Pfam" id="PF01476">
    <property type="entry name" value="LysM"/>
    <property type="match status" value="1"/>
</dbReference>
<dbReference type="CDD" id="cd00118">
    <property type="entry name" value="LysM"/>
    <property type="match status" value="1"/>
</dbReference>
<dbReference type="Gene3D" id="3.10.350.10">
    <property type="entry name" value="LysM domain"/>
    <property type="match status" value="1"/>
</dbReference>
<gene>
    <name evidence="2" type="ORF">IQ10_01377</name>
</gene>
<evidence type="ECO:0000259" key="1">
    <source>
        <dbReference type="PROSITE" id="PS51782"/>
    </source>
</evidence>
<evidence type="ECO:0000313" key="2">
    <source>
        <dbReference type="EMBL" id="TWI58046.1"/>
    </source>
</evidence>
<dbReference type="SUPFAM" id="SSF54106">
    <property type="entry name" value="LysM domain"/>
    <property type="match status" value="1"/>
</dbReference>
<sequence>MERSTSSLSLEMIKSDSKVKNAFWNHSFFICRYNVTNVNDLKMKSYTMKSGDTLWKIATANGTTIQAIIDKNGLKSSTIQPGQTLILP</sequence>
<keyword evidence="3" id="KW-1185">Reference proteome</keyword>
<dbReference type="PROSITE" id="PS51782">
    <property type="entry name" value="LYSM"/>
    <property type="match status" value="1"/>
</dbReference>
<proteinExistence type="predicted"/>
<feature type="domain" description="LysM" evidence="1">
    <location>
        <begin position="44"/>
        <end position="87"/>
    </location>
</feature>
<evidence type="ECO:0000313" key="3">
    <source>
        <dbReference type="Proteomes" id="UP000315711"/>
    </source>
</evidence>
<dbReference type="InterPro" id="IPR036779">
    <property type="entry name" value="LysM_dom_sf"/>
</dbReference>